<protein>
    <submittedName>
        <fullName evidence="3">Histidine phosphatase family protein</fullName>
    </submittedName>
</protein>
<reference evidence="3" key="1">
    <citation type="submission" date="2019-09" db="EMBL/GenBank/DDBJ databases">
        <authorList>
            <person name="Li J."/>
        </authorList>
    </citation>
    <scope>NUCLEOTIDE SEQUENCE [LARGE SCALE GENOMIC DNA]</scope>
    <source>
        <strain evidence="3">JCM 14732</strain>
    </source>
</reference>
<comment type="caution">
    <text evidence="3">The sequence shown here is derived from an EMBL/GenBank/DDBJ whole genome shotgun (WGS) entry which is preliminary data.</text>
</comment>
<dbReference type="Pfam" id="PF00300">
    <property type="entry name" value="His_Phos_1"/>
    <property type="match status" value="1"/>
</dbReference>
<dbReference type="InterPro" id="IPR029033">
    <property type="entry name" value="His_PPase_superfam"/>
</dbReference>
<organism evidence="3 4">
    <name type="scientific">Aeromicrobium ginsengisoli</name>
    <dbReference type="NCBI Taxonomy" id="363867"/>
    <lineage>
        <taxon>Bacteria</taxon>
        <taxon>Bacillati</taxon>
        <taxon>Actinomycetota</taxon>
        <taxon>Actinomycetes</taxon>
        <taxon>Propionibacteriales</taxon>
        <taxon>Nocardioidaceae</taxon>
        <taxon>Aeromicrobium</taxon>
    </lineage>
</organism>
<dbReference type="OrthoDB" id="4697614at2"/>
<dbReference type="Gene3D" id="3.40.50.1240">
    <property type="entry name" value="Phosphoglycerate mutase-like"/>
    <property type="match status" value="1"/>
</dbReference>
<feature type="active site" description="Tele-phosphohistidine intermediate" evidence="1">
    <location>
        <position position="32"/>
    </location>
</feature>
<dbReference type="AlphaFoldDB" id="A0A5M4FE90"/>
<name>A0A5M4FE90_9ACTN</name>
<feature type="active site" description="Proton donor/acceptor" evidence="1">
    <location>
        <position position="102"/>
    </location>
</feature>
<dbReference type="PANTHER" id="PTHR48100">
    <property type="entry name" value="BROAD-SPECIFICITY PHOSPHATASE YOR283W-RELATED"/>
    <property type="match status" value="1"/>
</dbReference>
<proteinExistence type="predicted"/>
<feature type="binding site" evidence="2">
    <location>
        <begin position="102"/>
        <end position="105"/>
    </location>
    <ligand>
        <name>substrate</name>
    </ligand>
</feature>
<feature type="binding site" evidence="2">
    <location>
        <position position="81"/>
    </location>
    <ligand>
        <name>substrate</name>
    </ligand>
</feature>
<dbReference type="GO" id="GO:0101006">
    <property type="term" value="F:protein histidine phosphatase activity"/>
    <property type="evidence" value="ECO:0007669"/>
    <property type="project" value="TreeGrafter"/>
</dbReference>
<dbReference type="InterPro" id="IPR013078">
    <property type="entry name" value="His_Pase_superF_clade-1"/>
</dbReference>
<accession>A0A5M4FE90</accession>
<evidence type="ECO:0000313" key="3">
    <source>
        <dbReference type="EMBL" id="KAA1397572.1"/>
    </source>
</evidence>
<evidence type="ECO:0000256" key="1">
    <source>
        <dbReference type="PIRSR" id="PIRSR613078-1"/>
    </source>
</evidence>
<keyword evidence="4" id="KW-1185">Reference proteome</keyword>
<dbReference type="GO" id="GO:0070297">
    <property type="term" value="P:regulation of phosphorelay signal transduction system"/>
    <property type="evidence" value="ECO:0007669"/>
    <property type="project" value="TreeGrafter"/>
</dbReference>
<dbReference type="PANTHER" id="PTHR48100:SF15">
    <property type="entry name" value="SEDOHEPTULOSE 1,7-BISPHOSPHATASE"/>
    <property type="match status" value="1"/>
</dbReference>
<dbReference type="CDD" id="cd07067">
    <property type="entry name" value="HP_PGM_like"/>
    <property type="match status" value="1"/>
</dbReference>
<dbReference type="EMBL" id="SDPQ02000002">
    <property type="protein sequence ID" value="KAA1397572.1"/>
    <property type="molecule type" value="Genomic_DNA"/>
</dbReference>
<evidence type="ECO:0000256" key="2">
    <source>
        <dbReference type="PIRSR" id="PIRSR613078-2"/>
    </source>
</evidence>
<dbReference type="SUPFAM" id="SSF53254">
    <property type="entry name" value="Phosphoglycerate mutase-like"/>
    <property type="match status" value="1"/>
</dbReference>
<dbReference type="SMART" id="SM00855">
    <property type="entry name" value="PGAM"/>
    <property type="match status" value="1"/>
</dbReference>
<gene>
    <name evidence="3" type="ORF">ESP70_009385</name>
</gene>
<dbReference type="Proteomes" id="UP000380867">
    <property type="component" value="Unassembled WGS sequence"/>
</dbReference>
<sequence length="210" mass="23133">MTRTRPACCSTWTSGRLSHADEVEDQLWLVRHGETEWSRSGQHTSTTDLPLTEKGEAAARTLVGPLSGIEFVHVMSSPRRRAIHTAELAGFARPEIDEDLAEWAYGDYEGLTTPEIRRTVPDWSVWTHPSPGGETAAQVAERLDRVVARARAADGKTLVFAHGHSLRALAARWLGLDVSEGRLFALDTATISVLGVDRGTQVVRQWNCLP</sequence>
<evidence type="ECO:0000313" key="4">
    <source>
        <dbReference type="Proteomes" id="UP000380867"/>
    </source>
</evidence>
<dbReference type="InterPro" id="IPR050275">
    <property type="entry name" value="PGM_Phosphatase"/>
</dbReference>